<sequence length="109" mass="12481">MKEGPYEVITDVQRNIELRKLLFITRTDRLRLVDFSYGAISYFRTGDIDVLNSATNFFCQPVFLSDCMNRAVHEVPDISRNLDGVSHHVFCGLDVNGVVISYIFDFVTL</sequence>
<protein>
    <submittedName>
        <fullName evidence="1">Uncharacterized protein</fullName>
    </submittedName>
</protein>
<accession>A0A317U355</accession>
<evidence type="ECO:0000313" key="2">
    <source>
        <dbReference type="Proteomes" id="UP000247152"/>
    </source>
</evidence>
<dbReference type="AlphaFoldDB" id="A0A317U355"/>
<name>A0A317U355_9GAMM</name>
<proteinExistence type="predicted"/>
<dbReference type="EMBL" id="QHJG01000011">
    <property type="protein sequence ID" value="PWY56141.1"/>
    <property type="molecule type" value="Genomic_DNA"/>
</dbReference>
<gene>
    <name evidence="1" type="ORF">DGG96_08335</name>
</gene>
<reference evidence="1 2" key="1">
    <citation type="submission" date="2018-05" db="EMBL/GenBank/DDBJ databases">
        <title>Legionella qingyii sp.nov., whole genome shotgun sequence.</title>
        <authorList>
            <person name="Wu H."/>
            <person name="Zhu Q."/>
            <person name="Hu C."/>
        </authorList>
    </citation>
    <scope>NUCLEOTIDE SEQUENCE [LARGE SCALE GENOMIC DNA]</scope>
    <source>
        <strain evidence="1 2">HEB18</strain>
    </source>
</reference>
<comment type="caution">
    <text evidence="1">The sequence shown here is derived from an EMBL/GenBank/DDBJ whole genome shotgun (WGS) entry which is preliminary data.</text>
</comment>
<evidence type="ECO:0000313" key="1">
    <source>
        <dbReference type="EMBL" id="PWY56141.1"/>
    </source>
</evidence>
<dbReference type="Proteomes" id="UP000247152">
    <property type="component" value="Unassembled WGS sequence"/>
</dbReference>
<organism evidence="1 2">
    <name type="scientific">Legionella qingyii</name>
    <dbReference type="NCBI Taxonomy" id="2184757"/>
    <lineage>
        <taxon>Bacteria</taxon>
        <taxon>Pseudomonadati</taxon>
        <taxon>Pseudomonadota</taxon>
        <taxon>Gammaproteobacteria</taxon>
        <taxon>Legionellales</taxon>
        <taxon>Legionellaceae</taxon>
        <taxon>Legionella</taxon>
    </lineage>
</organism>